<evidence type="ECO:0000256" key="5">
    <source>
        <dbReference type="HAMAP-Rule" id="MF_00679"/>
    </source>
</evidence>
<dbReference type="InterPro" id="IPR029047">
    <property type="entry name" value="HSP70_peptide-bd_sf"/>
</dbReference>
<dbReference type="InterPro" id="IPR043129">
    <property type="entry name" value="ATPase_NBD"/>
</dbReference>
<dbReference type="Pfam" id="PF00012">
    <property type="entry name" value="HSP70"/>
    <property type="match status" value="1"/>
</dbReference>
<dbReference type="Gene3D" id="3.90.640.10">
    <property type="entry name" value="Actin, Chain A, domain 4"/>
    <property type="match status" value="1"/>
</dbReference>
<comment type="function">
    <text evidence="5">Chaperone involved in the maturation of iron-sulfur cluster-containing proteins. Has a low intrinsic ATPase activity which is markedly stimulated by HscB.</text>
</comment>
<protein>
    <recommendedName>
        <fullName evidence="5">Chaperone protein HscA homolog</fullName>
    </recommendedName>
</protein>
<dbReference type="SUPFAM" id="SSF100934">
    <property type="entry name" value="Heat shock protein 70kD (HSP70), C-terminal subdomain"/>
    <property type="match status" value="1"/>
</dbReference>
<sequence length="639" mass="67495">MSDDGLVLLQLHEPGETPVPHEAESGLAVGIDLGTTNSVVAFSFDSEVEVLKDENGKALIPSVVHYKDDGSVEVGAAARRAILESPDQVVSSIKRLMGRGIEDVKSLAGTLPYEVVVPPEGSPGGGMVRLRVAGRTLTPVAISAHILMAIKERAEQAMLGKSVTRAVITVPAYFDDAARTATKDAARLADIEVLRLVNEPTAAALAYGLDSSVEGLYAVYDLGGGTFDISILKMEKGVFQVKATGGDAVLGGDDIDHAVAEHFLSQRAAGAAITAGEVKQALMTARVAKECLTSQPNGEWMIELNGLTSRHKMTKAELEALAAPFVERTIEICRGVVEDAGIDVSAIHGVVLVGGSTRMPLVRRRVAEFFGRQPLADINPDEVVAVGAALQAEALTRGSDTLLLDVTPLSLGIETMGGIVEKVIPRNTPIPVAMAQEFTTYQDGQSAMSIHVVQGEREMVDQCRSLARFVLRGIPPMAAGAARIRVTFQVDADGLLTVSAQEMATGVEQHVAVKPSYGLSEDEMATMLRDSLVHAKDDMAQRLLTEAVVEARRSVLAVKSALGVDADLLSDDERQAIDAAIEAVETACAGIDRDAVTAAVESLEEATKAFAEKRMDRGIRQALAGVSVDRLDDALGGAE</sequence>
<proteinExistence type="inferred from homology"/>
<dbReference type="HAMAP" id="MF_00679">
    <property type="entry name" value="HscA"/>
    <property type="match status" value="1"/>
</dbReference>
<accession>A0ABS5IAU2</accession>
<dbReference type="GO" id="GO:0016787">
    <property type="term" value="F:hydrolase activity"/>
    <property type="evidence" value="ECO:0007669"/>
    <property type="project" value="UniProtKB-KW"/>
</dbReference>
<dbReference type="Proteomes" id="UP000680714">
    <property type="component" value="Unassembled WGS sequence"/>
</dbReference>
<dbReference type="PROSITE" id="PS00329">
    <property type="entry name" value="HSP70_2"/>
    <property type="match status" value="1"/>
</dbReference>
<comment type="similarity">
    <text evidence="1 5 6">Belongs to the heat shock protein 70 family.</text>
</comment>
<dbReference type="RefSeq" id="WP_211547424.1">
    <property type="nucleotide sequence ID" value="NZ_JAGTUF010000005.1"/>
</dbReference>
<dbReference type="SUPFAM" id="SSF100920">
    <property type="entry name" value="Heat shock protein 70kD (HSP70), peptide-binding domain"/>
    <property type="match status" value="1"/>
</dbReference>
<dbReference type="PROSITE" id="PS01036">
    <property type="entry name" value="HSP70_3"/>
    <property type="match status" value="1"/>
</dbReference>
<evidence type="ECO:0000256" key="3">
    <source>
        <dbReference type="ARBA" id="ARBA00022840"/>
    </source>
</evidence>
<dbReference type="SUPFAM" id="SSF53067">
    <property type="entry name" value="Actin-like ATPase domain"/>
    <property type="match status" value="2"/>
</dbReference>
<evidence type="ECO:0000256" key="2">
    <source>
        <dbReference type="ARBA" id="ARBA00022741"/>
    </source>
</evidence>
<keyword evidence="8" id="KW-1185">Reference proteome</keyword>
<keyword evidence="3 5" id="KW-0067">ATP-binding</keyword>
<keyword evidence="2 5" id="KW-0547">Nucleotide-binding</keyword>
<dbReference type="NCBIfam" id="NF003520">
    <property type="entry name" value="PRK05183.1"/>
    <property type="match status" value="1"/>
</dbReference>
<dbReference type="NCBIfam" id="TIGR01991">
    <property type="entry name" value="HscA"/>
    <property type="match status" value="1"/>
</dbReference>
<evidence type="ECO:0000256" key="1">
    <source>
        <dbReference type="ARBA" id="ARBA00007381"/>
    </source>
</evidence>
<organism evidence="7 8">
    <name type="scientific">Magnetospirillum sulfuroxidans</name>
    <dbReference type="NCBI Taxonomy" id="611300"/>
    <lineage>
        <taxon>Bacteria</taxon>
        <taxon>Pseudomonadati</taxon>
        <taxon>Pseudomonadota</taxon>
        <taxon>Alphaproteobacteria</taxon>
        <taxon>Rhodospirillales</taxon>
        <taxon>Rhodospirillaceae</taxon>
        <taxon>Magnetospirillum</taxon>
    </lineage>
</organism>
<evidence type="ECO:0000313" key="7">
    <source>
        <dbReference type="EMBL" id="MBR9971546.1"/>
    </source>
</evidence>
<dbReference type="Gene3D" id="3.30.420.40">
    <property type="match status" value="2"/>
</dbReference>
<dbReference type="Gene3D" id="2.60.34.10">
    <property type="entry name" value="Substrate Binding Domain Of DNAk, Chain A, domain 1"/>
    <property type="match status" value="1"/>
</dbReference>
<dbReference type="EMBL" id="JAGTUF010000005">
    <property type="protein sequence ID" value="MBR9971546.1"/>
    <property type="molecule type" value="Genomic_DNA"/>
</dbReference>
<gene>
    <name evidence="5 7" type="primary">hscA</name>
    <name evidence="7" type="ORF">KEC16_07460</name>
</gene>
<dbReference type="InterPro" id="IPR013126">
    <property type="entry name" value="Hsp_70_fam"/>
</dbReference>
<evidence type="ECO:0000256" key="6">
    <source>
        <dbReference type="RuleBase" id="RU003322"/>
    </source>
</evidence>
<evidence type="ECO:0000313" key="8">
    <source>
        <dbReference type="Proteomes" id="UP000680714"/>
    </source>
</evidence>
<dbReference type="PANTHER" id="PTHR19375">
    <property type="entry name" value="HEAT SHOCK PROTEIN 70KDA"/>
    <property type="match status" value="1"/>
</dbReference>
<dbReference type="PRINTS" id="PR00301">
    <property type="entry name" value="HEATSHOCK70"/>
</dbReference>
<keyword evidence="7" id="KW-0378">Hydrolase</keyword>
<dbReference type="InterPro" id="IPR029048">
    <property type="entry name" value="HSP70_C_sf"/>
</dbReference>
<dbReference type="PROSITE" id="PS00297">
    <property type="entry name" value="HSP70_1"/>
    <property type="match status" value="1"/>
</dbReference>
<reference evidence="7 8" key="1">
    <citation type="submission" date="2021-04" db="EMBL/GenBank/DDBJ databases">
        <title>Magnetospirillum sulfuroxidans sp. nov., a facultative chemolithoautotrophic sulfur-oxidizing alphaproteobacterium isolated from freshwater sediment and proposals for Paramagetospirillum gen. nov., and Magnetospirillaceae fam. nov.</title>
        <authorList>
            <person name="Koziaeva V."/>
            <person name="Geelhoed J.S."/>
            <person name="Sorokin D.Y."/>
            <person name="Grouzdev D.S."/>
        </authorList>
    </citation>
    <scope>NUCLEOTIDE SEQUENCE [LARGE SCALE GENOMIC DNA]</scope>
    <source>
        <strain evidence="7 8">J10</strain>
    </source>
</reference>
<comment type="caution">
    <text evidence="7">The sequence shown here is derived from an EMBL/GenBank/DDBJ whole genome shotgun (WGS) entry which is preliminary data.</text>
</comment>
<name>A0ABS5IAU2_9PROT</name>
<dbReference type="Gene3D" id="1.20.1270.10">
    <property type="match status" value="1"/>
</dbReference>
<keyword evidence="4 5" id="KW-0143">Chaperone</keyword>
<dbReference type="InterPro" id="IPR018181">
    <property type="entry name" value="Heat_shock_70_CS"/>
</dbReference>
<dbReference type="InterPro" id="IPR010236">
    <property type="entry name" value="ISC_FeS_clus_asmbl_HscA"/>
</dbReference>
<evidence type="ECO:0000256" key="4">
    <source>
        <dbReference type="ARBA" id="ARBA00023186"/>
    </source>
</evidence>